<dbReference type="InterPro" id="IPR010247">
    <property type="entry name" value="HutG_amidohyd"/>
</dbReference>
<dbReference type="STRING" id="1489064.WH96_03595"/>
<dbReference type="NCBIfam" id="TIGR02017">
    <property type="entry name" value="hutG_amidohyd"/>
    <property type="match status" value="1"/>
</dbReference>
<evidence type="ECO:0000313" key="2">
    <source>
        <dbReference type="Proteomes" id="UP000035444"/>
    </source>
</evidence>
<organism evidence="1 2">
    <name type="scientific">Kiloniella spongiae</name>
    <dbReference type="NCBI Taxonomy" id="1489064"/>
    <lineage>
        <taxon>Bacteria</taxon>
        <taxon>Pseudomonadati</taxon>
        <taxon>Pseudomonadota</taxon>
        <taxon>Alphaproteobacteria</taxon>
        <taxon>Rhodospirillales</taxon>
        <taxon>Kiloniellaceae</taxon>
        <taxon>Kiloniella</taxon>
    </lineage>
</organism>
<dbReference type="EMBL" id="LAQL01000002">
    <property type="protein sequence ID" value="KLN62566.1"/>
    <property type="molecule type" value="Genomic_DNA"/>
</dbReference>
<dbReference type="RefSeq" id="WP_047762688.1">
    <property type="nucleotide sequence ID" value="NZ_LAQL01000002.1"/>
</dbReference>
<dbReference type="PATRIC" id="fig|1489064.4.peg.1656"/>
<comment type="caution">
    <text evidence="1">The sequence shown here is derived from an EMBL/GenBank/DDBJ whole genome shotgun (WGS) entry which is preliminary data.</text>
</comment>
<dbReference type="Pfam" id="PF05013">
    <property type="entry name" value="FGase"/>
    <property type="match status" value="1"/>
</dbReference>
<dbReference type="AlphaFoldDB" id="A0A0H2MK54"/>
<evidence type="ECO:0000313" key="1">
    <source>
        <dbReference type="EMBL" id="KLN62566.1"/>
    </source>
</evidence>
<reference evidence="1 2" key="1">
    <citation type="submission" date="2015-03" db="EMBL/GenBank/DDBJ databases">
        <title>Genome Sequence of Kiloniella spongiae MEBiC09566, isolated from a marine sponge.</title>
        <authorList>
            <person name="Shao Z."/>
            <person name="Wang L."/>
            <person name="Li X."/>
        </authorList>
    </citation>
    <scope>NUCLEOTIDE SEQUENCE [LARGE SCALE GENOMIC DNA]</scope>
    <source>
        <strain evidence="1 2">MEBiC09566</strain>
    </source>
</reference>
<dbReference type="InterPro" id="IPR007709">
    <property type="entry name" value="N-FG_amidohydro"/>
</dbReference>
<dbReference type="OrthoDB" id="8716700at2"/>
<proteinExistence type="predicted"/>
<protein>
    <submittedName>
        <fullName evidence="1">N-formylglutamate amidohydrolase</fullName>
    </submittedName>
</protein>
<dbReference type="Proteomes" id="UP000035444">
    <property type="component" value="Unassembled WGS sequence"/>
</dbReference>
<dbReference type="SUPFAM" id="SSF53187">
    <property type="entry name" value="Zn-dependent exopeptidases"/>
    <property type="match status" value="1"/>
</dbReference>
<accession>A0A0H2MK54</accession>
<name>A0A0H2MK54_9PROT</name>
<keyword evidence="2" id="KW-1185">Reference proteome</keyword>
<dbReference type="GO" id="GO:0016787">
    <property type="term" value="F:hydrolase activity"/>
    <property type="evidence" value="ECO:0007669"/>
    <property type="project" value="UniProtKB-KW"/>
</dbReference>
<dbReference type="Gene3D" id="3.40.630.40">
    <property type="entry name" value="Zn-dependent exopeptidases"/>
    <property type="match status" value="1"/>
</dbReference>
<gene>
    <name evidence="1" type="ORF">WH96_03595</name>
</gene>
<keyword evidence="1" id="KW-0378">Hydrolase</keyword>
<sequence length="283" mass="31967">MPSASAFEAPVPPVTITSGNSPIVLGMPHTGTWLPEEILSKLNANGKKLADTDWHIDHLYADLLPDVTIVKANFHRYAIDANRDPSGISLYPGQNTTSLCPVTDFDNQPIYKDGCEPDDTEIEKRRQFFHAPYHAALQSELERVRSLHGVAILYDCHSIRSTIPFLFDGLLPEFNIGTNNGETCDSMIEKNVWDICNNAPEYNTVLNARFKGGWTTRHYGQPHDNIHAIQMELAQRTHLKEENLPFDYDTKKAAILRPYLKSILEKLTELIETNQLESSPQRI</sequence>